<organism evidence="2 3">
    <name type="scientific">Pyrococcus kukulkanii</name>
    <dbReference type="NCBI Taxonomy" id="1609559"/>
    <lineage>
        <taxon>Archaea</taxon>
        <taxon>Methanobacteriati</taxon>
        <taxon>Methanobacteriota</taxon>
        <taxon>Thermococci</taxon>
        <taxon>Thermococcales</taxon>
        <taxon>Thermococcaceae</taxon>
        <taxon>Pyrococcus</taxon>
    </lineage>
</organism>
<reference evidence="2 3" key="1">
    <citation type="submission" date="2023-03" db="EMBL/GenBank/DDBJ databases">
        <title>Speciation in Pyrococcus: adaptation to high temperature as a mechanism.</title>
        <authorList>
            <person name="Gu J."/>
        </authorList>
    </citation>
    <scope>NUCLEOTIDE SEQUENCE [LARGE SCALE GENOMIC DNA]</scope>
    <source>
        <strain evidence="2 3">LMOA34</strain>
    </source>
</reference>
<keyword evidence="3" id="KW-1185">Reference proteome</keyword>
<dbReference type="RefSeq" id="WP_372822962.1">
    <property type="nucleotide sequence ID" value="NZ_JARRIF010000001.1"/>
</dbReference>
<dbReference type="Proteomes" id="UP001571980">
    <property type="component" value="Unassembled WGS sequence"/>
</dbReference>
<evidence type="ECO:0000256" key="1">
    <source>
        <dbReference type="SAM" id="Phobius"/>
    </source>
</evidence>
<keyword evidence="1" id="KW-0472">Membrane</keyword>
<sequence length="87" mass="10371">MKKAFEKAMSNLKIRRKLKVKAILSLILLISHRWDDYCDENRDSWGTTKLNFLQLGAKYGLFMMVLIFLHILMTRKILKLEAKFSFF</sequence>
<evidence type="ECO:0000313" key="3">
    <source>
        <dbReference type="Proteomes" id="UP001571980"/>
    </source>
</evidence>
<keyword evidence="1" id="KW-0812">Transmembrane</keyword>
<keyword evidence="1" id="KW-1133">Transmembrane helix</keyword>
<comment type="caution">
    <text evidence="2">The sequence shown here is derived from an EMBL/GenBank/DDBJ whole genome shotgun (WGS) entry which is preliminary data.</text>
</comment>
<feature type="transmembrane region" description="Helical" evidence="1">
    <location>
        <begin position="59"/>
        <end position="78"/>
    </location>
</feature>
<evidence type="ECO:0000313" key="2">
    <source>
        <dbReference type="EMBL" id="MFA4803187.1"/>
    </source>
</evidence>
<accession>A0ABV4T1Z4</accession>
<protein>
    <submittedName>
        <fullName evidence="2">Uncharacterized protein</fullName>
    </submittedName>
</protein>
<dbReference type="EMBL" id="JARRIG010000001">
    <property type="protein sequence ID" value="MFA4803187.1"/>
    <property type="molecule type" value="Genomic_DNA"/>
</dbReference>
<name>A0ABV4T1Z4_9EURY</name>
<gene>
    <name evidence="2" type="ORF">P8X34_00210</name>
</gene>
<proteinExistence type="predicted"/>